<keyword evidence="2" id="KW-1185">Reference proteome</keyword>
<sequence>MALVALSSWGQSSSRTVDCLLRMYDDAALGGASVPRGRVYPPLQRTLAHMESIRGALDMAGNCLDSIPLTLVISGAYFYASPTVAVTVTRACLTATQRDPRGQIQILNAHWLW</sequence>
<accession>A0ABQ8KVW3</accession>
<comment type="caution">
    <text evidence="1">The sequence shown here is derived from an EMBL/GenBank/DDBJ whole genome shotgun (WGS) entry which is preliminary data.</text>
</comment>
<name>A0ABQ8KVW3_9APHY</name>
<evidence type="ECO:0000313" key="1">
    <source>
        <dbReference type="EMBL" id="KAH9842483.1"/>
    </source>
</evidence>
<organism evidence="1 2">
    <name type="scientific">Rhodofomes roseus</name>
    <dbReference type="NCBI Taxonomy" id="34475"/>
    <lineage>
        <taxon>Eukaryota</taxon>
        <taxon>Fungi</taxon>
        <taxon>Dikarya</taxon>
        <taxon>Basidiomycota</taxon>
        <taxon>Agaricomycotina</taxon>
        <taxon>Agaricomycetes</taxon>
        <taxon>Polyporales</taxon>
        <taxon>Rhodofomes</taxon>
    </lineage>
</organism>
<evidence type="ECO:0000313" key="2">
    <source>
        <dbReference type="Proteomes" id="UP000814176"/>
    </source>
</evidence>
<dbReference type="EMBL" id="JADCUA010000002">
    <property type="protein sequence ID" value="KAH9842483.1"/>
    <property type="molecule type" value="Genomic_DNA"/>
</dbReference>
<protein>
    <submittedName>
        <fullName evidence="1">Uncharacterized protein</fullName>
    </submittedName>
</protein>
<dbReference type="RefSeq" id="XP_047783530.1">
    <property type="nucleotide sequence ID" value="XM_047916998.1"/>
</dbReference>
<gene>
    <name evidence="1" type="ORF">C8Q71DRAFT_204998</name>
</gene>
<proteinExistence type="predicted"/>
<reference evidence="1 2" key="1">
    <citation type="journal article" date="2021" name="Environ. Microbiol.">
        <title>Gene family expansions and transcriptome signatures uncover fungal adaptations to wood decay.</title>
        <authorList>
            <person name="Hage H."/>
            <person name="Miyauchi S."/>
            <person name="Viragh M."/>
            <person name="Drula E."/>
            <person name="Min B."/>
            <person name="Chaduli D."/>
            <person name="Navarro D."/>
            <person name="Favel A."/>
            <person name="Norest M."/>
            <person name="Lesage-Meessen L."/>
            <person name="Balint B."/>
            <person name="Merenyi Z."/>
            <person name="de Eugenio L."/>
            <person name="Morin E."/>
            <person name="Martinez A.T."/>
            <person name="Baldrian P."/>
            <person name="Stursova M."/>
            <person name="Martinez M.J."/>
            <person name="Novotny C."/>
            <person name="Magnuson J.K."/>
            <person name="Spatafora J.W."/>
            <person name="Maurice S."/>
            <person name="Pangilinan J."/>
            <person name="Andreopoulos W."/>
            <person name="LaButti K."/>
            <person name="Hundley H."/>
            <person name="Na H."/>
            <person name="Kuo A."/>
            <person name="Barry K."/>
            <person name="Lipzen A."/>
            <person name="Henrissat B."/>
            <person name="Riley R."/>
            <person name="Ahrendt S."/>
            <person name="Nagy L.G."/>
            <person name="Grigoriev I.V."/>
            <person name="Martin F."/>
            <person name="Rosso M.N."/>
        </authorList>
    </citation>
    <scope>NUCLEOTIDE SEQUENCE [LARGE SCALE GENOMIC DNA]</scope>
    <source>
        <strain evidence="1 2">CIRM-BRFM 1785</strain>
    </source>
</reference>
<dbReference type="Proteomes" id="UP000814176">
    <property type="component" value="Unassembled WGS sequence"/>
</dbReference>
<dbReference type="GeneID" id="71997730"/>